<dbReference type="WBParaSite" id="Minc3s01217g21795">
    <property type="protein sequence ID" value="Minc3s01217g21795"/>
    <property type="gene ID" value="Minc3s01217g21795"/>
</dbReference>
<organism evidence="4 5">
    <name type="scientific">Meloidogyne incognita</name>
    <name type="common">Southern root-knot nematode worm</name>
    <name type="synonym">Oxyuris incognita</name>
    <dbReference type="NCBI Taxonomy" id="6306"/>
    <lineage>
        <taxon>Eukaryota</taxon>
        <taxon>Metazoa</taxon>
        <taxon>Ecdysozoa</taxon>
        <taxon>Nematoda</taxon>
        <taxon>Chromadorea</taxon>
        <taxon>Rhabditida</taxon>
        <taxon>Tylenchina</taxon>
        <taxon>Tylenchomorpha</taxon>
        <taxon>Tylenchoidea</taxon>
        <taxon>Meloidogynidae</taxon>
        <taxon>Meloidogyninae</taxon>
        <taxon>Meloidogyne</taxon>
        <taxon>Meloidogyne incognita group</taxon>
    </lineage>
</organism>
<evidence type="ECO:0000256" key="2">
    <source>
        <dbReference type="SAM" id="MobiDB-lite"/>
    </source>
</evidence>
<dbReference type="InterPro" id="IPR016187">
    <property type="entry name" value="CTDL_fold"/>
</dbReference>
<dbReference type="InterPro" id="IPR016186">
    <property type="entry name" value="C-type_lectin-like/link_sf"/>
</dbReference>
<evidence type="ECO:0000313" key="4">
    <source>
        <dbReference type="Proteomes" id="UP000887563"/>
    </source>
</evidence>
<dbReference type="AlphaFoldDB" id="A0A914MAY4"/>
<dbReference type="CDD" id="cd00037">
    <property type="entry name" value="CLECT"/>
    <property type="match status" value="1"/>
</dbReference>
<keyword evidence="1" id="KW-1015">Disulfide bond</keyword>
<sequence length="248" mass="27815">MLYRSFWIGLSRVQFAHPLDNPAVHSAWLDGTPVDYGRYDGLPIPNRDVRPWAYGSPSSLNATTSGEIEGCTQMFLNDNDPQWNDISCYSLLGGVICKRNCSADCPNEDNSTTTTSSSTTAVGLTTQTTEETTTEVQYDEATTEDIETSTPNSCGNNSNICGADGWKWKCFKNGKCYSYHKYSVKGSYWKVIRQILSLVLIIILRPLRNVASTTLPYAPLRLRRRMNMFVSIIVDVTERMFGLICTVW</sequence>
<feature type="region of interest" description="Disordered" evidence="2">
    <location>
        <begin position="108"/>
        <end position="133"/>
    </location>
</feature>
<feature type="compositionally biased region" description="Low complexity" evidence="2">
    <location>
        <begin position="111"/>
        <end position="133"/>
    </location>
</feature>
<dbReference type="SUPFAM" id="SSF56436">
    <property type="entry name" value="C-type lectin-like"/>
    <property type="match status" value="1"/>
</dbReference>
<evidence type="ECO:0000313" key="5">
    <source>
        <dbReference type="WBParaSite" id="Minc3s01217g21795"/>
    </source>
</evidence>
<protein>
    <submittedName>
        <fullName evidence="5">C-type lectin domain-containing protein</fullName>
    </submittedName>
</protein>
<dbReference type="Gene3D" id="3.10.100.10">
    <property type="entry name" value="Mannose-Binding Protein A, subunit A"/>
    <property type="match status" value="1"/>
</dbReference>
<feature type="domain" description="C-type lectin" evidence="3">
    <location>
        <begin position="1"/>
        <end position="88"/>
    </location>
</feature>
<dbReference type="InterPro" id="IPR018378">
    <property type="entry name" value="C-type_lectin_CS"/>
</dbReference>
<dbReference type="PROSITE" id="PS50041">
    <property type="entry name" value="C_TYPE_LECTIN_2"/>
    <property type="match status" value="1"/>
</dbReference>
<keyword evidence="4" id="KW-1185">Reference proteome</keyword>
<name>A0A914MAY4_MELIC</name>
<dbReference type="Proteomes" id="UP000887563">
    <property type="component" value="Unplaced"/>
</dbReference>
<reference evidence="5" key="1">
    <citation type="submission" date="2022-11" db="UniProtKB">
        <authorList>
            <consortium name="WormBaseParasite"/>
        </authorList>
    </citation>
    <scope>IDENTIFICATION</scope>
</reference>
<dbReference type="InterPro" id="IPR001304">
    <property type="entry name" value="C-type_lectin-like"/>
</dbReference>
<evidence type="ECO:0000256" key="1">
    <source>
        <dbReference type="ARBA" id="ARBA00023157"/>
    </source>
</evidence>
<accession>A0A914MAY4</accession>
<dbReference type="PROSITE" id="PS00615">
    <property type="entry name" value="C_TYPE_LECTIN_1"/>
    <property type="match status" value="1"/>
</dbReference>
<proteinExistence type="predicted"/>
<evidence type="ECO:0000259" key="3">
    <source>
        <dbReference type="PROSITE" id="PS50041"/>
    </source>
</evidence>